<dbReference type="Pfam" id="PF00675">
    <property type="entry name" value="Peptidase_M16"/>
    <property type="match status" value="1"/>
</dbReference>
<comment type="cofactor">
    <cofactor evidence="7">
        <name>Mg(2+)</name>
        <dbReference type="ChEBI" id="CHEBI:18420"/>
    </cofactor>
</comment>
<dbReference type="EMBL" id="JAUCMV010000002">
    <property type="protein sequence ID" value="KAK0417276.1"/>
    <property type="molecule type" value="Genomic_DNA"/>
</dbReference>
<evidence type="ECO:0000256" key="3">
    <source>
        <dbReference type="ARBA" id="ARBA00022723"/>
    </source>
</evidence>
<dbReference type="Proteomes" id="UP001175271">
    <property type="component" value="Unassembled WGS sequence"/>
</dbReference>
<dbReference type="GO" id="GO:0043139">
    <property type="term" value="F:5'-3' DNA helicase activity"/>
    <property type="evidence" value="ECO:0007669"/>
    <property type="project" value="UniProtKB-EC"/>
</dbReference>
<keyword evidence="2" id="KW-0645">Protease</keyword>
<dbReference type="GO" id="GO:0005739">
    <property type="term" value="C:mitochondrion"/>
    <property type="evidence" value="ECO:0007669"/>
    <property type="project" value="TreeGrafter"/>
</dbReference>
<dbReference type="GO" id="GO:0004222">
    <property type="term" value="F:metalloendopeptidase activity"/>
    <property type="evidence" value="ECO:0007669"/>
    <property type="project" value="TreeGrafter"/>
</dbReference>
<evidence type="ECO:0000256" key="4">
    <source>
        <dbReference type="ARBA" id="ARBA00022801"/>
    </source>
</evidence>
<organism evidence="11 12">
    <name type="scientific">Steinernema hermaphroditum</name>
    <dbReference type="NCBI Taxonomy" id="289476"/>
    <lineage>
        <taxon>Eukaryota</taxon>
        <taxon>Metazoa</taxon>
        <taxon>Ecdysozoa</taxon>
        <taxon>Nematoda</taxon>
        <taxon>Chromadorea</taxon>
        <taxon>Rhabditida</taxon>
        <taxon>Tylenchina</taxon>
        <taxon>Panagrolaimomorpha</taxon>
        <taxon>Strongyloidoidea</taxon>
        <taxon>Steinernematidae</taxon>
        <taxon>Steinernema</taxon>
    </lineage>
</organism>
<dbReference type="GO" id="GO:0005829">
    <property type="term" value="C:cytosol"/>
    <property type="evidence" value="ECO:0007669"/>
    <property type="project" value="TreeGrafter"/>
</dbReference>
<dbReference type="InterPro" id="IPR011249">
    <property type="entry name" value="Metalloenz_LuxS/M16"/>
</dbReference>
<comment type="similarity">
    <text evidence="1">Belongs to the peptidase M16 family.</text>
</comment>
<keyword evidence="3" id="KW-0479">Metal-binding</keyword>
<dbReference type="SUPFAM" id="SSF63411">
    <property type="entry name" value="LuxS/MPP-like metallohydrolase"/>
    <property type="match status" value="1"/>
</dbReference>
<evidence type="ECO:0000313" key="12">
    <source>
        <dbReference type="Proteomes" id="UP001175271"/>
    </source>
</evidence>
<dbReference type="GO" id="GO:0051603">
    <property type="term" value="P:proteolysis involved in protein catabolic process"/>
    <property type="evidence" value="ECO:0007669"/>
    <property type="project" value="TreeGrafter"/>
</dbReference>
<dbReference type="GO" id="GO:0006281">
    <property type="term" value="P:DNA repair"/>
    <property type="evidence" value="ECO:0007669"/>
    <property type="project" value="UniProtKB-KW"/>
</dbReference>
<accession>A0AA39I3R4</accession>
<dbReference type="GO" id="GO:0043171">
    <property type="term" value="P:peptide catabolic process"/>
    <property type="evidence" value="ECO:0007669"/>
    <property type="project" value="TreeGrafter"/>
</dbReference>
<comment type="caution">
    <text evidence="11">The sequence shown here is derived from an EMBL/GenBank/DDBJ whole genome shotgun (WGS) entry which is preliminary data.</text>
</comment>
<evidence type="ECO:0000259" key="9">
    <source>
        <dbReference type="Pfam" id="PF00675"/>
    </source>
</evidence>
<keyword evidence="7" id="KW-0347">Helicase</keyword>
<comment type="similarity">
    <text evidence="7">Belongs to the helicase family.</text>
</comment>
<evidence type="ECO:0000259" key="10">
    <source>
        <dbReference type="Pfam" id="PF05970"/>
    </source>
</evidence>
<dbReference type="InterPro" id="IPR011765">
    <property type="entry name" value="Pept_M16_N"/>
</dbReference>
<dbReference type="PANTHER" id="PTHR43690">
    <property type="entry name" value="NARDILYSIN"/>
    <property type="match status" value="1"/>
</dbReference>
<feature type="compositionally biased region" description="Basic and acidic residues" evidence="8">
    <location>
        <begin position="14"/>
        <end position="25"/>
    </location>
</feature>
<dbReference type="GO" id="GO:0000723">
    <property type="term" value="P:telomere maintenance"/>
    <property type="evidence" value="ECO:0007669"/>
    <property type="project" value="InterPro"/>
</dbReference>
<feature type="compositionally biased region" description="Polar residues" evidence="8">
    <location>
        <begin position="55"/>
        <end position="66"/>
    </location>
</feature>
<evidence type="ECO:0000256" key="5">
    <source>
        <dbReference type="ARBA" id="ARBA00022833"/>
    </source>
</evidence>
<keyword evidence="7" id="KW-0547">Nucleotide-binding</keyword>
<name>A0AA39I3R4_9BILA</name>
<evidence type="ECO:0000313" key="11">
    <source>
        <dbReference type="EMBL" id="KAK0417276.1"/>
    </source>
</evidence>
<gene>
    <name evidence="11" type="ORF">QR680_012920</name>
</gene>
<sequence length="338" mass="37980">MGGSSTPQIQHGKAGPDEESAMHPGEEEERPTSLAAGWRHSPQSGQLYKPRPLTHSEQQPSQVRSQITERGKDKELDNGRHLKGKSFGSCKGEVQTTVVEKRFVDIKKRYKDPRDTGCAASMDMHVANCADPEEIAGMAHFCEHVLFHGSRKYPAENEIYSFAGYRNGRTHNEWTNYRLRASPACCKDFEILSDDQKNIVRTIEEAVQYRHLHNQQRLFELNGSGGTGKTLTINTLIRRLIGRGKKVIVCASTGIAATLLVSRKTVHSAFKVAPNRPVPQYSAHTEQGKKVMEADVIIWDKRKGNRNKRKRIIKIPTGFEPALRKQLSCNVTTALFEH</sequence>
<keyword evidence="12" id="KW-1185">Reference proteome</keyword>
<keyword evidence="6" id="KW-0482">Metalloprotease</keyword>
<dbReference type="AlphaFoldDB" id="A0AA39I3R4"/>
<feature type="region of interest" description="Disordered" evidence="8">
    <location>
        <begin position="1"/>
        <end position="88"/>
    </location>
</feature>
<dbReference type="GO" id="GO:0005524">
    <property type="term" value="F:ATP binding"/>
    <property type="evidence" value="ECO:0007669"/>
    <property type="project" value="UniProtKB-KW"/>
</dbReference>
<dbReference type="EC" id="5.6.2.3" evidence="7"/>
<comment type="catalytic activity">
    <reaction evidence="7">
        <text>ATP + H2O = ADP + phosphate + H(+)</text>
        <dbReference type="Rhea" id="RHEA:13065"/>
        <dbReference type="ChEBI" id="CHEBI:15377"/>
        <dbReference type="ChEBI" id="CHEBI:15378"/>
        <dbReference type="ChEBI" id="CHEBI:30616"/>
        <dbReference type="ChEBI" id="CHEBI:43474"/>
        <dbReference type="ChEBI" id="CHEBI:456216"/>
        <dbReference type="EC" id="5.6.2.3"/>
    </reaction>
</comment>
<evidence type="ECO:0000256" key="2">
    <source>
        <dbReference type="ARBA" id="ARBA00022670"/>
    </source>
</evidence>
<keyword evidence="5" id="KW-0862">Zinc</keyword>
<dbReference type="GO" id="GO:0046872">
    <property type="term" value="F:metal ion binding"/>
    <property type="evidence" value="ECO:0007669"/>
    <property type="project" value="UniProtKB-KW"/>
</dbReference>
<keyword evidence="4 7" id="KW-0378">Hydrolase</keyword>
<dbReference type="Pfam" id="PF05970">
    <property type="entry name" value="PIF1"/>
    <property type="match status" value="1"/>
</dbReference>
<feature type="domain" description="Peptidase M16 N-terminal" evidence="9">
    <location>
        <begin position="112"/>
        <end position="182"/>
    </location>
</feature>
<evidence type="ECO:0000256" key="1">
    <source>
        <dbReference type="ARBA" id="ARBA00007261"/>
    </source>
</evidence>
<keyword evidence="7" id="KW-0234">DNA repair</keyword>
<dbReference type="Gene3D" id="3.40.50.300">
    <property type="entry name" value="P-loop containing nucleotide triphosphate hydrolases"/>
    <property type="match status" value="1"/>
</dbReference>
<dbReference type="PANTHER" id="PTHR43690:SF18">
    <property type="entry name" value="INSULIN-DEGRADING ENZYME-RELATED"/>
    <property type="match status" value="1"/>
</dbReference>
<dbReference type="SUPFAM" id="SSF52540">
    <property type="entry name" value="P-loop containing nucleoside triphosphate hydrolases"/>
    <property type="match status" value="1"/>
</dbReference>
<feature type="domain" description="DNA helicase Pif1-like DEAD-box helicase" evidence="10">
    <location>
        <begin position="192"/>
        <end position="301"/>
    </location>
</feature>
<feature type="compositionally biased region" description="Basic and acidic residues" evidence="8">
    <location>
        <begin position="67"/>
        <end position="80"/>
    </location>
</feature>
<dbReference type="InterPro" id="IPR050626">
    <property type="entry name" value="Peptidase_M16"/>
</dbReference>
<keyword evidence="7" id="KW-0227">DNA damage</keyword>
<evidence type="ECO:0000256" key="8">
    <source>
        <dbReference type="SAM" id="MobiDB-lite"/>
    </source>
</evidence>
<protein>
    <recommendedName>
        <fullName evidence="7">ATP-dependent DNA helicase</fullName>
        <ecNumber evidence="7">5.6.2.3</ecNumber>
    </recommendedName>
</protein>
<evidence type="ECO:0000256" key="6">
    <source>
        <dbReference type="ARBA" id="ARBA00023049"/>
    </source>
</evidence>
<dbReference type="InterPro" id="IPR010285">
    <property type="entry name" value="DNA_helicase_pif1-like_DEAD"/>
</dbReference>
<keyword evidence="7" id="KW-0233">DNA recombination</keyword>
<evidence type="ECO:0000256" key="7">
    <source>
        <dbReference type="RuleBase" id="RU363044"/>
    </source>
</evidence>
<proteinExistence type="inferred from homology"/>
<dbReference type="GO" id="GO:0006310">
    <property type="term" value="P:DNA recombination"/>
    <property type="evidence" value="ECO:0007669"/>
    <property type="project" value="UniProtKB-KW"/>
</dbReference>
<reference evidence="11" key="1">
    <citation type="submission" date="2023-06" db="EMBL/GenBank/DDBJ databases">
        <title>Genomic analysis of the entomopathogenic nematode Steinernema hermaphroditum.</title>
        <authorList>
            <person name="Schwarz E.M."/>
            <person name="Heppert J.K."/>
            <person name="Baniya A."/>
            <person name="Schwartz H.T."/>
            <person name="Tan C.-H."/>
            <person name="Antoshechkin I."/>
            <person name="Sternberg P.W."/>
            <person name="Goodrich-Blair H."/>
            <person name="Dillman A.R."/>
        </authorList>
    </citation>
    <scope>NUCLEOTIDE SEQUENCE</scope>
    <source>
        <strain evidence="11">PS9179</strain>
        <tissue evidence="11">Whole animal</tissue>
    </source>
</reference>
<keyword evidence="7" id="KW-0067">ATP-binding</keyword>
<dbReference type="InterPro" id="IPR027417">
    <property type="entry name" value="P-loop_NTPase"/>
</dbReference>